<feature type="region of interest" description="Disordered" evidence="2">
    <location>
        <begin position="469"/>
        <end position="524"/>
    </location>
</feature>
<dbReference type="Gene3D" id="1.25.40.90">
    <property type="match status" value="1"/>
</dbReference>
<comment type="caution">
    <text evidence="4">The sequence shown here is derived from an EMBL/GenBank/DDBJ whole genome shotgun (WGS) entry which is preliminary data.</text>
</comment>
<dbReference type="CDD" id="cd16981">
    <property type="entry name" value="CID_RPRD_like"/>
    <property type="match status" value="1"/>
</dbReference>
<dbReference type="PANTHER" id="PTHR12460">
    <property type="entry name" value="CYCLIN-DEPENDENT KINASE INHIBITOR-RELATED PROTEIN"/>
    <property type="match status" value="1"/>
</dbReference>
<reference evidence="4 5" key="1">
    <citation type="submission" date="2024-01" db="EMBL/GenBank/DDBJ databases">
        <title>The complete chloroplast genome sequence of Lithospermum erythrorhizon: insights into the phylogenetic relationship among Boraginaceae species and the maternal lineages of purple gromwells.</title>
        <authorList>
            <person name="Okada T."/>
            <person name="Watanabe K."/>
        </authorList>
    </citation>
    <scope>NUCLEOTIDE SEQUENCE [LARGE SCALE GENOMIC DNA]</scope>
</reference>
<feature type="compositionally biased region" description="Pro residues" evidence="2">
    <location>
        <begin position="507"/>
        <end position="524"/>
    </location>
</feature>
<evidence type="ECO:0000256" key="2">
    <source>
        <dbReference type="SAM" id="MobiDB-lite"/>
    </source>
</evidence>
<dbReference type="AlphaFoldDB" id="A0AAV3PHV3"/>
<keyword evidence="1" id="KW-0507">mRNA processing</keyword>
<dbReference type="FunFam" id="1.25.40.90:FF:000018">
    <property type="entry name" value="ENTH/VHS family protein isoform 1"/>
    <property type="match status" value="1"/>
</dbReference>
<feature type="domain" description="CID" evidence="3">
    <location>
        <begin position="93"/>
        <end position="225"/>
    </location>
</feature>
<name>A0AAV3PHV3_LITER</name>
<dbReference type="Pfam" id="PF04818">
    <property type="entry name" value="CID"/>
    <property type="match status" value="1"/>
</dbReference>
<dbReference type="InterPro" id="IPR008942">
    <property type="entry name" value="ENTH_VHS"/>
</dbReference>
<gene>
    <name evidence="4" type="ORF">LIER_09703</name>
</gene>
<dbReference type="SUPFAM" id="SSF48464">
    <property type="entry name" value="ENTH/VHS domain"/>
    <property type="match status" value="1"/>
</dbReference>
<dbReference type="GO" id="GO:0004860">
    <property type="term" value="F:protein kinase inhibitor activity"/>
    <property type="evidence" value="ECO:0007669"/>
    <property type="project" value="UniProtKB-KW"/>
</dbReference>
<organism evidence="4 5">
    <name type="scientific">Lithospermum erythrorhizon</name>
    <name type="common">Purple gromwell</name>
    <name type="synonym">Lithospermum officinale var. erythrorhizon</name>
    <dbReference type="NCBI Taxonomy" id="34254"/>
    <lineage>
        <taxon>Eukaryota</taxon>
        <taxon>Viridiplantae</taxon>
        <taxon>Streptophyta</taxon>
        <taxon>Embryophyta</taxon>
        <taxon>Tracheophyta</taxon>
        <taxon>Spermatophyta</taxon>
        <taxon>Magnoliopsida</taxon>
        <taxon>eudicotyledons</taxon>
        <taxon>Gunneridae</taxon>
        <taxon>Pentapetalae</taxon>
        <taxon>asterids</taxon>
        <taxon>lamiids</taxon>
        <taxon>Boraginales</taxon>
        <taxon>Boraginaceae</taxon>
        <taxon>Boraginoideae</taxon>
        <taxon>Lithospermeae</taxon>
        <taxon>Lithospermum</taxon>
    </lineage>
</organism>
<feature type="compositionally biased region" description="Polar residues" evidence="2">
    <location>
        <begin position="469"/>
        <end position="484"/>
    </location>
</feature>
<proteinExistence type="predicted"/>
<dbReference type="PANTHER" id="PTHR12460:SF23">
    <property type="entry name" value="ACTIN CYTOSKELETON-REGULATORY COMPLEX PROTEIN PAN1"/>
    <property type="match status" value="1"/>
</dbReference>
<dbReference type="SMART" id="SM00582">
    <property type="entry name" value="RPR"/>
    <property type="match status" value="1"/>
</dbReference>
<dbReference type="Proteomes" id="UP001454036">
    <property type="component" value="Unassembled WGS sequence"/>
</dbReference>
<feature type="region of interest" description="Disordered" evidence="2">
    <location>
        <begin position="582"/>
        <end position="604"/>
    </location>
</feature>
<dbReference type="GO" id="GO:0005634">
    <property type="term" value="C:nucleus"/>
    <property type="evidence" value="ECO:0007669"/>
    <property type="project" value="UniProtKB-ARBA"/>
</dbReference>
<keyword evidence="4" id="KW-0649">Protein kinase inhibitor</keyword>
<accession>A0AAV3PHV3</accession>
<evidence type="ECO:0000313" key="4">
    <source>
        <dbReference type="EMBL" id="GAA0150855.1"/>
    </source>
</evidence>
<dbReference type="EMBL" id="BAABME010001669">
    <property type="protein sequence ID" value="GAA0150855.1"/>
    <property type="molecule type" value="Genomic_DNA"/>
</dbReference>
<protein>
    <submittedName>
        <fullName evidence="4">Kinase inhibitor</fullName>
    </submittedName>
</protein>
<keyword evidence="5" id="KW-1185">Reference proteome</keyword>
<evidence type="ECO:0000256" key="1">
    <source>
        <dbReference type="ARBA" id="ARBA00022664"/>
    </source>
</evidence>
<dbReference type="InterPro" id="IPR006569">
    <property type="entry name" value="CID_dom"/>
</dbReference>
<dbReference type="GO" id="GO:0031124">
    <property type="term" value="P:mRNA 3'-end processing"/>
    <property type="evidence" value="ECO:0007669"/>
    <property type="project" value="TreeGrafter"/>
</dbReference>
<dbReference type="GO" id="GO:0000993">
    <property type="term" value="F:RNA polymerase II complex binding"/>
    <property type="evidence" value="ECO:0007669"/>
    <property type="project" value="TreeGrafter"/>
</dbReference>
<sequence length="604" mass="66129">MFLIVLFEQLNNCFSSVLRTLSRYMSFCFLAHTLSDSMGGSVFFITSTENRGCLNLLFAFMSMTYLYITSIICCPQSALRLIIQADYLLNNMGSAFNPQVLVDKLAKLNNTQQSIETLSHWCIFHMNKAKQVVETWSRQFHCSPHEQRLAYLYLANDILQNSRRKGSEFVAEFWNVLPDALCDVIKNGDEFGRNSARRLINIWDDRKVFGSRGQILKEEFVGRQVECNNRNVNPTGLKLRPAAGNVLDKIMSGYHSVYGGNLDEDSILDRCRSIVSSIEKVDKEFGDDLRSGHVNEPGILDELKGHHSVLRDCIQKLTAAESSRSNLVALLREALQEQEFKLDHVHHQLQAAQSHSNLVGEILPDQGQKEISVSSAPQSFTSGNGEQLAPVMFANQVSSAETSGTVEGDIKSAAAVVAAKLAASTSSAEMLSLVLSSFASDGVIGNASNHSFSDYPAEKRAKLENDNSSYMHMQNPQPAGSSFPQPEPPQDNSPATSQGAGGINEQPPLPSSPPPMAPLPPMQPFTLPPYMQTAGAVPVGLYGYGTMQQLPSSIPGYLPQLEPPMGGVSTFAAPPPNAYQNYPTEGGFYSQPSSIPMAPVNNHQ</sequence>
<evidence type="ECO:0000313" key="5">
    <source>
        <dbReference type="Proteomes" id="UP001454036"/>
    </source>
</evidence>
<evidence type="ECO:0000259" key="3">
    <source>
        <dbReference type="PROSITE" id="PS51391"/>
    </source>
</evidence>
<dbReference type="PROSITE" id="PS51391">
    <property type="entry name" value="CID"/>
    <property type="match status" value="1"/>
</dbReference>